<evidence type="ECO:0000259" key="4">
    <source>
        <dbReference type="PROSITE" id="PS01124"/>
    </source>
</evidence>
<dbReference type="GO" id="GO:0003700">
    <property type="term" value="F:DNA-binding transcription factor activity"/>
    <property type="evidence" value="ECO:0007669"/>
    <property type="project" value="InterPro"/>
</dbReference>
<evidence type="ECO:0000313" key="6">
    <source>
        <dbReference type="Proteomes" id="UP000199045"/>
    </source>
</evidence>
<dbReference type="SMART" id="SM00342">
    <property type="entry name" value="HTH_ARAC"/>
    <property type="match status" value="1"/>
</dbReference>
<keyword evidence="2 5" id="KW-0238">DNA-binding</keyword>
<dbReference type="PANTHER" id="PTHR43280">
    <property type="entry name" value="ARAC-FAMILY TRANSCRIPTIONAL REGULATOR"/>
    <property type="match status" value="1"/>
</dbReference>
<reference evidence="5 6" key="1">
    <citation type="submission" date="2016-10" db="EMBL/GenBank/DDBJ databases">
        <authorList>
            <person name="de Groot N.N."/>
        </authorList>
    </citation>
    <scope>NUCLEOTIDE SEQUENCE [LARGE SCALE GENOMIC DNA]</scope>
    <source>
        <strain evidence="5 6">DSM 527</strain>
    </source>
</reference>
<dbReference type="PROSITE" id="PS01124">
    <property type="entry name" value="HTH_ARAC_FAMILY_2"/>
    <property type="match status" value="1"/>
</dbReference>
<evidence type="ECO:0000256" key="3">
    <source>
        <dbReference type="ARBA" id="ARBA00023163"/>
    </source>
</evidence>
<dbReference type="PRINTS" id="PR00032">
    <property type="entry name" value="HTHARAC"/>
</dbReference>
<dbReference type="OrthoDB" id="629929at2"/>
<dbReference type="InterPro" id="IPR020449">
    <property type="entry name" value="Tscrpt_reg_AraC-type_HTH"/>
</dbReference>
<dbReference type="EMBL" id="FNBN01000012">
    <property type="protein sequence ID" value="SDH40391.1"/>
    <property type="molecule type" value="Genomic_DNA"/>
</dbReference>
<dbReference type="RefSeq" id="WP_089837977.1">
    <property type="nucleotide sequence ID" value="NZ_FNBN01000012.1"/>
</dbReference>
<evidence type="ECO:0000256" key="1">
    <source>
        <dbReference type="ARBA" id="ARBA00023015"/>
    </source>
</evidence>
<dbReference type="Proteomes" id="UP000199045">
    <property type="component" value="Unassembled WGS sequence"/>
</dbReference>
<protein>
    <submittedName>
        <fullName evidence="5">AraC-type DNA-binding protein</fullName>
    </submittedName>
</protein>
<evidence type="ECO:0000313" key="5">
    <source>
        <dbReference type="EMBL" id="SDH40391.1"/>
    </source>
</evidence>
<dbReference type="GO" id="GO:0043565">
    <property type="term" value="F:sequence-specific DNA binding"/>
    <property type="evidence" value="ECO:0007669"/>
    <property type="project" value="InterPro"/>
</dbReference>
<dbReference type="PANTHER" id="PTHR43280:SF32">
    <property type="entry name" value="TRANSCRIPTIONAL REGULATORY PROTEIN"/>
    <property type="match status" value="1"/>
</dbReference>
<feature type="domain" description="HTH araC/xylS-type" evidence="4">
    <location>
        <begin position="180"/>
        <end position="290"/>
    </location>
</feature>
<dbReference type="AlphaFoldDB" id="A0A1G8C4G5"/>
<dbReference type="InterPro" id="IPR009057">
    <property type="entry name" value="Homeodomain-like_sf"/>
</dbReference>
<sequence>MNRNLECGAAAFRSSDLKLKGFKVHEITGPAYASLSYGRRDFYKIVLATGDMNICYGDKTIDVNDTFLFFGNPHIPYSTEHRSPEQKGYACLFTEDFIGSRERKESLLNATLFRFDGIPVIPVSSEQAAFIEGLYQRMLSVYSGDYERKDEMLRSCIDLIIHEALRMQPQDGLKQRNAAARITRLFMELLEKQFPIENAADPLRLRSAQDFAENLAVHVNYLNRSVKEVTGKPISVHIAERIATEAKALLQHTSWSVADIAYALGFEYPSYFNNYFKRVTSLTPNSFRKDKGKV</sequence>
<dbReference type="Pfam" id="PF12833">
    <property type="entry name" value="HTH_18"/>
    <property type="match status" value="1"/>
</dbReference>
<organism evidence="5 6">
    <name type="scientific">Chitinophaga filiformis</name>
    <name type="common">Myxococcus filiformis</name>
    <name type="synonym">Flexibacter filiformis</name>
    <dbReference type="NCBI Taxonomy" id="104663"/>
    <lineage>
        <taxon>Bacteria</taxon>
        <taxon>Pseudomonadati</taxon>
        <taxon>Bacteroidota</taxon>
        <taxon>Chitinophagia</taxon>
        <taxon>Chitinophagales</taxon>
        <taxon>Chitinophagaceae</taxon>
        <taxon>Chitinophaga</taxon>
    </lineage>
</organism>
<dbReference type="STRING" id="104663.SAMN04488121_11220"/>
<name>A0A1G8C4G5_CHIFI</name>
<dbReference type="Gene3D" id="1.10.10.60">
    <property type="entry name" value="Homeodomain-like"/>
    <property type="match status" value="1"/>
</dbReference>
<keyword evidence="1" id="KW-0805">Transcription regulation</keyword>
<gene>
    <name evidence="5" type="ORF">SAMN04488121_11220</name>
</gene>
<dbReference type="SUPFAM" id="SSF46689">
    <property type="entry name" value="Homeodomain-like"/>
    <property type="match status" value="1"/>
</dbReference>
<accession>A0A1G8C4G5</accession>
<proteinExistence type="predicted"/>
<evidence type="ECO:0000256" key="2">
    <source>
        <dbReference type="ARBA" id="ARBA00023125"/>
    </source>
</evidence>
<keyword evidence="3" id="KW-0804">Transcription</keyword>
<dbReference type="InterPro" id="IPR018060">
    <property type="entry name" value="HTH_AraC"/>
</dbReference>